<feature type="non-terminal residue" evidence="2">
    <location>
        <position position="60"/>
    </location>
</feature>
<keyword evidence="3" id="KW-1185">Reference proteome</keyword>
<dbReference type="OrthoDB" id="10492199at2759"/>
<name>A0A812WPI8_SYMPI</name>
<sequence length="60" mass="6557">MLAMGFSFEASKVALEANRWDVSRASTAILENPGTHVDVQVESATDSEFSVHLPPSPNRR</sequence>
<dbReference type="Proteomes" id="UP000649617">
    <property type="component" value="Unassembled WGS sequence"/>
</dbReference>
<dbReference type="InterPro" id="IPR009060">
    <property type="entry name" value="UBA-like_sf"/>
</dbReference>
<dbReference type="EMBL" id="CAJNIZ010044096">
    <property type="protein sequence ID" value="CAE7678217.1"/>
    <property type="molecule type" value="Genomic_DNA"/>
</dbReference>
<dbReference type="InterPro" id="IPR015940">
    <property type="entry name" value="UBA"/>
</dbReference>
<dbReference type="Gene3D" id="1.10.8.10">
    <property type="entry name" value="DNA helicase RuvA subunit, C-terminal domain"/>
    <property type="match status" value="1"/>
</dbReference>
<gene>
    <name evidence="2" type="ORF">SPIL2461_LOCUS18839</name>
</gene>
<dbReference type="SUPFAM" id="SSF46934">
    <property type="entry name" value="UBA-like"/>
    <property type="match status" value="1"/>
</dbReference>
<protein>
    <recommendedName>
        <fullName evidence="1">UBA domain-containing protein</fullName>
    </recommendedName>
</protein>
<evidence type="ECO:0000313" key="3">
    <source>
        <dbReference type="Proteomes" id="UP000649617"/>
    </source>
</evidence>
<evidence type="ECO:0000313" key="2">
    <source>
        <dbReference type="EMBL" id="CAE7678217.1"/>
    </source>
</evidence>
<evidence type="ECO:0000259" key="1">
    <source>
        <dbReference type="PROSITE" id="PS50030"/>
    </source>
</evidence>
<comment type="caution">
    <text evidence="2">The sequence shown here is derived from an EMBL/GenBank/DDBJ whole genome shotgun (WGS) entry which is preliminary data.</text>
</comment>
<reference evidence="2" key="1">
    <citation type="submission" date="2021-02" db="EMBL/GenBank/DDBJ databases">
        <authorList>
            <person name="Dougan E. K."/>
            <person name="Rhodes N."/>
            <person name="Thang M."/>
            <person name="Chan C."/>
        </authorList>
    </citation>
    <scope>NUCLEOTIDE SEQUENCE</scope>
</reference>
<proteinExistence type="predicted"/>
<feature type="domain" description="UBA" evidence="1">
    <location>
        <begin position="1"/>
        <end position="32"/>
    </location>
</feature>
<dbReference type="AlphaFoldDB" id="A0A812WPI8"/>
<dbReference type="PROSITE" id="PS50030">
    <property type="entry name" value="UBA"/>
    <property type="match status" value="1"/>
</dbReference>
<accession>A0A812WPI8</accession>
<organism evidence="2 3">
    <name type="scientific">Symbiodinium pilosum</name>
    <name type="common">Dinoflagellate</name>
    <dbReference type="NCBI Taxonomy" id="2952"/>
    <lineage>
        <taxon>Eukaryota</taxon>
        <taxon>Sar</taxon>
        <taxon>Alveolata</taxon>
        <taxon>Dinophyceae</taxon>
        <taxon>Suessiales</taxon>
        <taxon>Symbiodiniaceae</taxon>
        <taxon>Symbiodinium</taxon>
    </lineage>
</organism>